<evidence type="ECO:0000313" key="2">
    <source>
        <dbReference type="Proteomes" id="UP000252085"/>
    </source>
</evidence>
<sequence>MGESKRRKQQDPNYGKVKNPIKKLMKIVCPFFEDYNNFSHLDDDTISLMIAKEGYKETGLKGIILKGYLAEHLVKDYPPEYEMIEGFKQHGNIYVTSTLALSYLENAINKEENLKNFDAYKPLNEFIRIESDSKEYQIDLISVLQTP</sequence>
<reference evidence="1 2" key="1">
    <citation type="submission" date="2016-04" db="EMBL/GenBank/DDBJ databases">
        <authorList>
            <person name="Evans L.H."/>
            <person name="Alamgir A."/>
            <person name="Owens N."/>
            <person name="Weber N.D."/>
            <person name="Virtaneva K."/>
            <person name="Barbian K."/>
            <person name="Babar A."/>
            <person name="Rosenke K."/>
        </authorList>
    </citation>
    <scope>NUCLEOTIDE SEQUENCE [LARGE SCALE GENOMIC DNA]</scope>
    <source>
        <strain evidence="1">NIES-2108</strain>
    </source>
</reference>
<accession>A0A367RJZ8</accession>
<proteinExistence type="predicted"/>
<organism evidence="1 2">
    <name type="scientific">Nostoc punctiforme NIES-2108</name>
    <dbReference type="NCBI Taxonomy" id="1356359"/>
    <lineage>
        <taxon>Bacteria</taxon>
        <taxon>Bacillati</taxon>
        <taxon>Cyanobacteriota</taxon>
        <taxon>Cyanophyceae</taxon>
        <taxon>Nostocales</taxon>
        <taxon>Nostocaceae</taxon>
        <taxon>Nostoc</taxon>
    </lineage>
</organism>
<protein>
    <submittedName>
        <fullName evidence="1">Uncharacterized protein</fullName>
    </submittedName>
</protein>
<dbReference type="Proteomes" id="UP000252085">
    <property type="component" value="Unassembled WGS sequence"/>
</dbReference>
<evidence type="ECO:0000313" key="1">
    <source>
        <dbReference type="EMBL" id="RCJ36805.1"/>
    </source>
</evidence>
<dbReference type="EMBL" id="LXQE01000147">
    <property type="protein sequence ID" value="RCJ36805.1"/>
    <property type="molecule type" value="Genomic_DNA"/>
</dbReference>
<name>A0A367RJZ8_NOSPU</name>
<comment type="caution">
    <text evidence="1">The sequence shown here is derived from an EMBL/GenBank/DDBJ whole genome shotgun (WGS) entry which is preliminary data.</text>
</comment>
<dbReference type="AlphaFoldDB" id="A0A367RJZ8"/>
<gene>
    <name evidence="1" type="ORF">A6769_14995</name>
</gene>